<evidence type="ECO:0000259" key="18">
    <source>
        <dbReference type="Pfam" id="PF00485"/>
    </source>
</evidence>
<dbReference type="SUPFAM" id="SSF52540">
    <property type="entry name" value="P-loop containing nucleoside triphosphate hydrolases"/>
    <property type="match status" value="1"/>
</dbReference>
<comment type="similarity">
    <text evidence="4 16 17">Belongs to the uridine kinase family.</text>
</comment>
<dbReference type="GO" id="GO:0005737">
    <property type="term" value="C:cytoplasm"/>
    <property type="evidence" value="ECO:0007669"/>
    <property type="project" value="UniProtKB-SubCell"/>
</dbReference>
<keyword evidence="10 16" id="KW-0418">Kinase</keyword>
<evidence type="ECO:0000256" key="5">
    <source>
        <dbReference type="ARBA" id="ARBA00012137"/>
    </source>
</evidence>
<dbReference type="NCBIfam" id="TIGR00235">
    <property type="entry name" value="udk"/>
    <property type="match status" value="1"/>
</dbReference>
<proteinExistence type="inferred from homology"/>
<dbReference type="Gene3D" id="3.40.50.300">
    <property type="entry name" value="P-loop containing nucleotide triphosphate hydrolases"/>
    <property type="match status" value="1"/>
</dbReference>
<comment type="catalytic activity">
    <reaction evidence="14 17">
        <text>cytidine + ATP = CMP + ADP + H(+)</text>
        <dbReference type="Rhea" id="RHEA:24674"/>
        <dbReference type="ChEBI" id="CHEBI:15378"/>
        <dbReference type="ChEBI" id="CHEBI:17562"/>
        <dbReference type="ChEBI" id="CHEBI:30616"/>
        <dbReference type="ChEBI" id="CHEBI:60377"/>
        <dbReference type="ChEBI" id="CHEBI:456216"/>
        <dbReference type="EC" id="2.7.1.48"/>
    </reaction>
</comment>
<sequence>MLDIFSKAVVRSFFCQRFKLKEGQQMQQKKPIVIGVTGGSASGKTSVSRAIFDHFSGHSLLLLAQDAYYKKSDKPFSERKKINYDHPLAFDTPLLKHHLDELIHRHAVDQPVYDYTIHNRSDKTVHLEPKDVIILEGILILDDESLRNMMDIKVFVDTDDDIRVIRRIRRDMVSRGRTLDSIINQYLKTVKPMYHQFVEPTKRYADLIVPEGGQNQVAIDLLVTKIKAILAERGLQE</sequence>
<dbReference type="InterPro" id="IPR006083">
    <property type="entry name" value="PRK/URK"/>
</dbReference>
<dbReference type="EMBL" id="AP012544">
    <property type="protein sequence ID" value="BAN74688.1"/>
    <property type="molecule type" value="Genomic_DNA"/>
</dbReference>
<dbReference type="GO" id="GO:0044206">
    <property type="term" value="P:UMP salvage"/>
    <property type="evidence" value="ECO:0007669"/>
    <property type="project" value="UniProtKB-UniRule"/>
</dbReference>
<dbReference type="InterPro" id="IPR000764">
    <property type="entry name" value="Uridine_kinase-like"/>
</dbReference>
<evidence type="ECO:0000256" key="4">
    <source>
        <dbReference type="ARBA" id="ARBA00005408"/>
    </source>
</evidence>
<evidence type="ECO:0000256" key="12">
    <source>
        <dbReference type="ARBA" id="ARBA00030641"/>
    </source>
</evidence>
<evidence type="ECO:0000256" key="16">
    <source>
        <dbReference type="HAMAP-Rule" id="MF_00551"/>
    </source>
</evidence>
<comment type="subcellular location">
    <subcellularLocation>
        <location evidence="1 16 17">Cytoplasm</location>
    </subcellularLocation>
</comment>
<feature type="binding site" evidence="16">
    <location>
        <begin position="38"/>
        <end position="45"/>
    </location>
    <ligand>
        <name>ATP</name>
        <dbReference type="ChEBI" id="CHEBI:30616"/>
    </ligand>
</feature>
<evidence type="ECO:0000256" key="15">
    <source>
        <dbReference type="ARBA" id="ARBA00048909"/>
    </source>
</evidence>
<evidence type="ECO:0000256" key="3">
    <source>
        <dbReference type="ARBA" id="ARBA00004784"/>
    </source>
</evidence>
<evidence type="ECO:0000313" key="20">
    <source>
        <dbReference type="Proteomes" id="UP000015560"/>
    </source>
</evidence>
<evidence type="ECO:0000313" key="19">
    <source>
        <dbReference type="EMBL" id="BAN74688.1"/>
    </source>
</evidence>
<evidence type="ECO:0000256" key="9">
    <source>
        <dbReference type="ARBA" id="ARBA00022741"/>
    </source>
</evidence>
<accession>A0AAD1ESX3</accession>
<evidence type="ECO:0000256" key="14">
    <source>
        <dbReference type="ARBA" id="ARBA00047436"/>
    </source>
</evidence>
<keyword evidence="11 16" id="KW-0067">ATP-binding</keyword>
<feature type="domain" description="Phosphoribulokinase/uridine kinase" evidence="18">
    <location>
        <begin position="33"/>
        <end position="218"/>
    </location>
</feature>
<evidence type="ECO:0000256" key="1">
    <source>
        <dbReference type="ARBA" id="ARBA00004496"/>
    </source>
</evidence>
<name>A0AAD1ESX3_LACCA</name>
<organism evidence="19 20">
    <name type="scientific">Lacticaseibacillus casei DSM 20011 = JCM 1134 = ATCC 393</name>
    <dbReference type="NCBI Taxonomy" id="1423732"/>
    <lineage>
        <taxon>Bacteria</taxon>
        <taxon>Bacillati</taxon>
        <taxon>Bacillota</taxon>
        <taxon>Bacilli</taxon>
        <taxon>Lactobacillales</taxon>
        <taxon>Lactobacillaceae</taxon>
        <taxon>Lacticaseibacillus</taxon>
    </lineage>
</organism>
<evidence type="ECO:0000256" key="8">
    <source>
        <dbReference type="ARBA" id="ARBA00022679"/>
    </source>
</evidence>
<evidence type="ECO:0000256" key="2">
    <source>
        <dbReference type="ARBA" id="ARBA00004690"/>
    </source>
</evidence>
<comment type="pathway">
    <text evidence="2 16 17">Pyrimidine metabolism; UMP biosynthesis via salvage pathway; UMP from uridine: step 1/1.</text>
</comment>
<reference evidence="19 20" key="1">
    <citation type="journal article" date="2013" name="PLoS ONE">
        <title>Genomic Adaptation of the Lactobacillus casei Group.</title>
        <authorList>
            <person name="Toh H."/>
            <person name="Oshima K."/>
            <person name="Nakano A."/>
            <person name="Takahata M."/>
            <person name="Murakami M."/>
            <person name="Takaki T."/>
            <person name="Nishiyama H."/>
            <person name="Igimi S."/>
            <person name="Hattori M."/>
            <person name="Morita H."/>
        </authorList>
    </citation>
    <scope>NUCLEOTIDE SEQUENCE [LARGE SCALE GENOMIC DNA]</scope>
    <source>
        <strain evidence="19 20">ATCC 393</strain>
    </source>
</reference>
<dbReference type="PRINTS" id="PR00988">
    <property type="entry name" value="URIDINKINASE"/>
</dbReference>
<evidence type="ECO:0000256" key="11">
    <source>
        <dbReference type="ARBA" id="ARBA00022840"/>
    </source>
</evidence>
<dbReference type="Proteomes" id="UP000015560">
    <property type="component" value="Chromosome"/>
</dbReference>
<dbReference type="PANTHER" id="PTHR10285">
    <property type="entry name" value="URIDINE KINASE"/>
    <property type="match status" value="1"/>
</dbReference>
<keyword evidence="7 16" id="KW-0963">Cytoplasm</keyword>
<dbReference type="GO" id="GO:0005524">
    <property type="term" value="F:ATP binding"/>
    <property type="evidence" value="ECO:0007669"/>
    <property type="project" value="UniProtKB-UniRule"/>
</dbReference>
<protein>
    <recommendedName>
        <fullName evidence="6 16">Uridine kinase</fullName>
        <ecNumber evidence="5 16">2.7.1.48</ecNumber>
    </recommendedName>
    <alternativeName>
        <fullName evidence="12 16">Cytidine monophosphokinase</fullName>
    </alternativeName>
    <alternativeName>
        <fullName evidence="13 16">Uridine monophosphokinase</fullName>
    </alternativeName>
</protein>
<evidence type="ECO:0000256" key="17">
    <source>
        <dbReference type="RuleBase" id="RU003825"/>
    </source>
</evidence>
<evidence type="ECO:0000256" key="10">
    <source>
        <dbReference type="ARBA" id="ARBA00022777"/>
    </source>
</evidence>
<dbReference type="CDD" id="cd02023">
    <property type="entry name" value="UMPK"/>
    <property type="match status" value="1"/>
</dbReference>
<evidence type="ECO:0000256" key="13">
    <source>
        <dbReference type="ARBA" id="ARBA00031452"/>
    </source>
</evidence>
<dbReference type="HAMAP" id="MF_00551">
    <property type="entry name" value="Uridine_kinase"/>
    <property type="match status" value="1"/>
</dbReference>
<dbReference type="GO" id="GO:0004849">
    <property type="term" value="F:uridine kinase activity"/>
    <property type="evidence" value="ECO:0007669"/>
    <property type="project" value="UniProtKB-UniRule"/>
</dbReference>
<dbReference type="InterPro" id="IPR027417">
    <property type="entry name" value="P-loop_NTPase"/>
</dbReference>
<keyword evidence="9 16" id="KW-0547">Nucleotide-binding</keyword>
<comment type="catalytic activity">
    <reaction evidence="15 16 17">
        <text>uridine + ATP = UMP + ADP + H(+)</text>
        <dbReference type="Rhea" id="RHEA:16825"/>
        <dbReference type="ChEBI" id="CHEBI:15378"/>
        <dbReference type="ChEBI" id="CHEBI:16704"/>
        <dbReference type="ChEBI" id="CHEBI:30616"/>
        <dbReference type="ChEBI" id="CHEBI:57865"/>
        <dbReference type="ChEBI" id="CHEBI:456216"/>
        <dbReference type="EC" id="2.7.1.48"/>
    </reaction>
</comment>
<evidence type="ECO:0000256" key="6">
    <source>
        <dbReference type="ARBA" id="ARBA00021478"/>
    </source>
</evidence>
<gene>
    <name evidence="16" type="primary">udk</name>
    <name evidence="19" type="ORF">LBCZ_1520</name>
</gene>
<dbReference type="EC" id="2.7.1.48" evidence="5 16"/>
<dbReference type="AlphaFoldDB" id="A0AAD1ESX3"/>
<comment type="pathway">
    <text evidence="3 16 17">Pyrimidine metabolism; CTP biosynthesis via salvage pathway; CTP from cytidine: step 1/3.</text>
</comment>
<keyword evidence="8 16" id="KW-0808">Transferase</keyword>
<dbReference type="NCBIfam" id="NF004018">
    <property type="entry name" value="PRK05480.1"/>
    <property type="match status" value="1"/>
</dbReference>
<evidence type="ECO:0000256" key="7">
    <source>
        <dbReference type="ARBA" id="ARBA00022490"/>
    </source>
</evidence>
<dbReference type="InterPro" id="IPR026008">
    <property type="entry name" value="Uridine_kinase"/>
</dbReference>
<dbReference type="GO" id="GO:0044211">
    <property type="term" value="P:CTP salvage"/>
    <property type="evidence" value="ECO:0007669"/>
    <property type="project" value="UniProtKB-UniRule"/>
</dbReference>
<dbReference type="Pfam" id="PF00485">
    <property type="entry name" value="PRK"/>
    <property type="match status" value="1"/>
</dbReference>